<reference evidence="12 13" key="1">
    <citation type="submission" date="2018-06" db="EMBL/GenBank/DDBJ databases">
        <title>Paenibacillus imtechensis sp. nov.</title>
        <authorList>
            <person name="Pinnaka A.K."/>
            <person name="Singh H."/>
            <person name="Kaur M."/>
        </authorList>
    </citation>
    <scope>NUCLEOTIDE SEQUENCE [LARGE SCALE GENOMIC DNA]</scope>
    <source>
        <strain evidence="12 13">SMB1</strain>
    </source>
</reference>
<keyword evidence="6" id="KW-0560">Oxidoreductase</keyword>
<dbReference type="SUPFAM" id="SSF51730">
    <property type="entry name" value="FAD-linked oxidoreductase"/>
    <property type="match status" value="1"/>
</dbReference>
<dbReference type="AlphaFoldDB" id="A0A2W1L598"/>
<feature type="domain" description="Proline dehydrogenase" evidence="11">
    <location>
        <begin position="47"/>
        <end position="302"/>
    </location>
</feature>
<comment type="pathway">
    <text evidence="1">Amino-acid degradation; L-proline degradation into L-glutamate; L-glutamate from L-proline: step 1/2.</text>
</comment>
<dbReference type="Proteomes" id="UP000249522">
    <property type="component" value="Unassembled WGS sequence"/>
</dbReference>
<feature type="binding site" evidence="9">
    <location>
        <position position="291"/>
    </location>
    <ligand>
        <name>substrate</name>
    </ligand>
</feature>
<dbReference type="PANTHER" id="PTHR13914">
    <property type="entry name" value="PROLINE OXIDASE"/>
    <property type="match status" value="1"/>
</dbReference>
<name>A0A2W1L598_9BACL</name>
<comment type="catalytic activity">
    <reaction evidence="8">
        <text>L-proline + a quinone = (S)-1-pyrroline-5-carboxylate + a quinol + H(+)</text>
        <dbReference type="Rhea" id="RHEA:23784"/>
        <dbReference type="ChEBI" id="CHEBI:15378"/>
        <dbReference type="ChEBI" id="CHEBI:17388"/>
        <dbReference type="ChEBI" id="CHEBI:24646"/>
        <dbReference type="ChEBI" id="CHEBI:60039"/>
        <dbReference type="ChEBI" id="CHEBI:132124"/>
        <dbReference type="EC" id="1.5.5.2"/>
    </reaction>
</comment>
<sequence>MGRVLLFRKAILSVTGSRLVKGFVTTYGMRLGAGRFVAAESLENTVDKVKELNARGLAVTLDYLGESVDSREMAAEAAEVVLQTLDAIHAHRLDANVSVKLTQLGLLLDEGYCIELMDRIVGRARELGNFIRIDMEDSSVTEVTLQIYERLRERHGGEHVGVVIQSYLYRTARDRKRLEKLDANLRIVKGAYSEPADIAFPDKRQVDKQYIALAEEHMRSGCYTAIATHDRKIIERLKKVKRTHSGKPVRCEYQMLYGIAEDLQDELLKDGYKVRVYTPFGEQWYAYFTRRIAERPANLFFVMRGMLGRKRRRAR</sequence>
<evidence type="ECO:0000256" key="4">
    <source>
        <dbReference type="ARBA" id="ARBA00022741"/>
    </source>
</evidence>
<keyword evidence="13" id="KW-1185">Reference proteome</keyword>
<evidence type="ECO:0000256" key="2">
    <source>
        <dbReference type="ARBA" id="ARBA00012695"/>
    </source>
</evidence>
<dbReference type="GO" id="GO:0000166">
    <property type="term" value="F:nucleotide binding"/>
    <property type="evidence" value="ECO:0007669"/>
    <property type="project" value="UniProtKB-KW"/>
</dbReference>
<evidence type="ECO:0000256" key="6">
    <source>
        <dbReference type="ARBA" id="ARBA00023002"/>
    </source>
</evidence>
<dbReference type="GO" id="GO:0004657">
    <property type="term" value="F:proline dehydrogenase activity"/>
    <property type="evidence" value="ECO:0007669"/>
    <property type="project" value="UniProtKB-EC"/>
</dbReference>
<dbReference type="GO" id="GO:0010133">
    <property type="term" value="P:L-proline catabolic process to L-glutamate"/>
    <property type="evidence" value="ECO:0007669"/>
    <property type="project" value="UniProtKB-UniPathway"/>
</dbReference>
<feature type="binding site" evidence="10">
    <location>
        <begin position="189"/>
        <end position="191"/>
    </location>
    <ligand>
        <name>FAD</name>
        <dbReference type="ChEBI" id="CHEBI:57692"/>
    </ligand>
</feature>
<dbReference type="PANTHER" id="PTHR13914:SF0">
    <property type="entry name" value="PROLINE DEHYDROGENASE 1, MITOCHONDRIAL"/>
    <property type="match status" value="1"/>
</dbReference>
<evidence type="ECO:0000313" key="12">
    <source>
        <dbReference type="EMBL" id="PZD94456.1"/>
    </source>
</evidence>
<keyword evidence="4 10" id="KW-0547">Nucleotide-binding</keyword>
<evidence type="ECO:0000313" key="13">
    <source>
        <dbReference type="Proteomes" id="UP000249522"/>
    </source>
</evidence>
<evidence type="ECO:0000259" key="11">
    <source>
        <dbReference type="Pfam" id="PF01619"/>
    </source>
</evidence>
<evidence type="ECO:0000256" key="1">
    <source>
        <dbReference type="ARBA" id="ARBA00004739"/>
    </source>
</evidence>
<dbReference type="PIRSF" id="PIRSF000196">
    <property type="entry name" value="Pro_dehydrog"/>
    <property type="match status" value="1"/>
</dbReference>
<feature type="binding site" evidence="10">
    <location>
        <begin position="228"/>
        <end position="229"/>
    </location>
    <ligand>
        <name>FAD</name>
        <dbReference type="ChEBI" id="CHEBI:57692"/>
    </ligand>
</feature>
<evidence type="ECO:0000256" key="7">
    <source>
        <dbReference type="ARBA" id="ARBA00023062"/>
    </source>
</evidence>
<feature type="binding site" evidence="9">
    <location>
        <position position="290"/>
    </location>
    <ligand>
        <name>substrate</name>
    </ligand>
</feature>
<evidence type="ECO:0000256" key="9">
    <source>
        <dbReference type="PIRSR" id="PIRSR000196-1"/>
    </source>
</evidence>
<dbReference type="RefSeq" id="WP_111148251.1">
    <property type="nucleotide sequence ID" value="NZ_QKRB01000053.1"/>
</dbReference>
<dbReference type="Pfam" id="PF01619">
    <property type="entry name" value="Pro_dh"/>
    <property type="match status" value="1"/>
</dbReference>
<evidence type="ECO:0000256" key="10">
    <source>
        <dbReference type="PIRSR" id="PIRSR000196-2"/>
    </source>
</evidence>
<feature type="binding site" evidence="10">
    <location>
        <position position="135"/>
    </location>
    <ligand>
        <name>FAD</name>
        <dbReference type="ChEBI" id="CHEBI:57692"/>
    </ligand>
</feature>
<keyword evidence="5 10" id="KW-0274">FAD</keyword>
<dbReference type="OrthoDB" id="9773461at2"/>
<dbReference type="EMBL" id="QKRB01000053">
    <property type="protein sequence ID" value="PZD94456.1"/>
    <property type="molecule type" value="Genomic_DNA"/>
</dbReference>
<dbReference type="InterPro" id="IPR002872">
    <property type="entry name" value="Proline_DH_dom"/>
</dbReference>
<keyword evidence="7" id="KW-0642">Proline metabolism</keyword>
<dbReference type="InterPro" id="IPR015659">
    <property type="entry name" value="Proline_oxidase"/>
</dbReference>
<feature type="binding site" evidence="10">
    <location>
        <position position="165"/>
    </location>
    <ligand>
        <name>FAD</name>
        <dbReference type="ChEBI" id="CHEBI:57692"/>
    </ligand>
</feature>
<dbReference type="EC" id="1.5.5.2" evidence="2"/>
<dbReference type="InterPro" id="IPR008219">
    <property type="entry name" value="PRODH_bac_arc"/>
</dbReference>
<dbReference type="Gene3D" id="3.20.20.220">
    <property type="match status" value="1"/>
</dbReference>
<evidence type="ECO:0000256" key="5">
    <source>
        <dbReference type="ARBA" id="ARBA00022827"/>
    </source>
</evidence>
<comment type="caution">
    <text evidence="12">The sequence shown here is derived from an EMBL/GenBank/DDBJ whole genome shotgun (WGS) entry which is preliminary data.</text>
</comment>
<feature type="binding site" evidence="9">
    <location>
        <position position="100"/>
    </location>
    <ligand>
        <name>substrate</name>
    </ligand>
</feature>
<gene>
    <name evidence="12" type="ORF">DNH61_18875</name>
</gene>
<proteinExistence type="predicted"/>
<organism evidence="12 13">
    <name type="scientific">Paenibacillus sambharensis</name>
    <dbReference type="NCBI Taxonomy" id="1803190"/>
    <lineage>
        <taxon>Bacteria</taxon>
        <taxon>Bacillati</taxon>
        <taxon>Bacillota</taxon>
        <taxon>Bacilli</taxon>
        <taxon>Bacillales</taxon>
        <taxon>Paenibacillaceae</taxon>
        <taxon>Paenibacillus</taxon>
    </lineage>
</organism>
<feature type="binding site" evidence="10">
    <location>
        <position position="203"/>
    </location>
    <ligand>
        <name>FAD</name>
        <dbReference type="ChEBI" id="CHEBI:57692"/>
    </ligand>
</feature>
<evidence type="ECO:0000256" key="8">
    <source>
        <dbReference type="ARBA" id="ARBA00048779"/>
    </source>
</evidence>
<dbReference type="InterPro" id="IPR029041">
    <property type="entry name" value="FAD-linked_oxidoreductase-like"/>
</dbReference>
<evidence type="ECO:0000256" key="3">
    <source>
        <dbReference type="ARBA" id="ARBA00022630"/>
    </source>
</evidence>
<comment type="cofactor">
    <cofactor evidence="10">
        <name>FAD</name>
        <dbReference type="ChEBI" id="CHEBI:57692"/>
    </cofactor>
    <text evidence="10">Binds 1 FAD per subunit.</text>
</comment>
<dbReference type="UniPathway" id="UPA00261">
    <property type="reaction ID" value="UER00373"/>
</dbReference>
<protein>
    <recommendedName>
        <fullName evidence="2">proline dehydrogenase</fullName>
        <ecNumber evidence="2">1.5.5.2</ecNumber>
    </recommendedName>
</protein>
<keyword evidence="3" id="KW-0285">Flavoprotein</keyword>
<accession>A0A2W1L598</accession>